<proteinExistence type="predicted"/>
<protein>
    <recommendedName>
        <fullName evidence="3">DUF3447 domain-containing protein</fullName>
    </recommendedName>
</protein>
<organism evidence="1 2">
    <name type="scientific">Tritrichomonas musculus</name>
    <dbReference type="NCBI Taxonomy" id="1915356"/>
    <lineage>
        <taxon>Eukaryota</taxon>
        <taxon>Metamonada</taxon>
        <taxon>Parabasalia</taxon>
        <taxon>Tritrichomonadida</taxon>
        <taxon>Tritrichomonadidae</taxon>
        <taxon>Tritrichomonas</taxon>
    </lineage>
</organism>
<dbReference type="EMBL" id="JAPFFF010000010">
    <property type="protein sequence ID" value="KAK8880744.1"/>
    <property type="molecule type" value="Genomic_DNA"/>
</dbReference>
<keyword evidence="2" id="KW-1185">Reference proteome</keyword>
<gene>
    <name evidence="1" type="ORF">M9Y10_003431</name>
</gene>
<name>A0ABR2JPF8_9EUKA</name>
<dbReference type="Proteomes" id="UP001470230">
    <property type="component" value="Unassembled WGS sequence"/>
</dbReference>
<dbReference type="PANTHER" id="PTHR24159:SF5">
    <property type="entry name" value="ANK_REP_REGION DOMAIN-CONTAINING PROTEIN"/>
    <property type="match status" value="1"/>
</dbReference>
<comment type="caution">
    <text evidence="1">The sequence shown here is derived from an EMBL/GenBank/DDBJ whole genome shotgun (WGS) entry which is preliminary data.</text>
</comment>
<reference evidence="1 2" key="1">
    <citation type="submission" date="2024-04" db="EMBL/GenBank/DDBJ databases">
        <title>Tritrichomonas musculus Genome.</title>
        <authorList>
            <person name="Alves-Ferreira E."/>
            <person name="Grigg M."/>
            <person name="Lorenzi H."/>
            <person name="Galac M."/>
        </authorList>
    </citation>
    <scope>NUCLEOTIDE SEQUENCE [LARGE SCALE GENOMIC DNA]</scope>
    <source>
        <strain evidence="1 2">EAF2021</strain>
    </source>
</reference>
<evidence type="ECO:0000313" key="2">
    <source>
        <dbReference type="Proteomes" id="UP001470230"/>
    </source>
</evidence>
<accession>A0ABR2JPF8</accession>
<evidence type="ECO:0008006" key="3">
    <source>
        <dbReference type="Google" id="ProtNLM"/>
    </source>
</evidence>
<dbReference type="PANTHER" id="PTHR24159">
    <property type="match status" value="1"/>
</dbReference>
<sequence length="288" mass="34047">MQSLNAYINEMNNARDLMIDYIDGNAALPKFDMLDSVNYPRKLKLIEVLHLIENIANNHFRCPNFYEKIERLLHNFETELKTNFSPNEIFNIFRSNKRVLLFLIQEKILKVNNYIFTEITKNPDYDLYLKKPAEEKEIYEEKRKIGENDNYICQLIQKDLVEDFIKFVNKTNISLDSEIPSSLFETNQFLIGKNPTFIEYAAFYGSIQIIKYMVINGVVMRPSIWLYAIHSNNSELIHYIEENEIKPPNNSYCECLIESIKCFWQDVAEYPMCQRHKGVSPIECNSIF</sequence>
<evidence type="ECO:0000313" key="1">
    <source>
        <dbReference type="EMBL" id="KAK8880744.1"/>
    </source>
</evidence>